<dbReference type="EMBL" id="GG677403">
    <property type="protein sequence ID" value="EER10465.1"/>
    <property type="molecule type" value="Genomic_DNA"/>
</dbReference>
<dbReference type="RefSeq" id="XP_002778670.1">
    <property type="nucleotide sequence ID" value="XM_002778624.1"/>
</dbReference>
<gene>
    <name evidence="2" type="ORF">Pmar_PMAR022725</name>
</gene>
<dbReference type="Proteomes" id="UP000007800">
    <property type="component" value="Unassembled WGS sequence"/>
</dbReference>
<reference evidence="2 3" key="1">
    <citation type="submission" date="2008-07" db="EMBL/GenBank/DDBJ databases">
        <authorList>
            <person name="El-Sayed N."/>
            <person name="Caler E."/>
            <person name="Inman J."/>
            <person name="Amedeo P."/>
            <person name="Hass B."/>
            <person name="Wortman J."/>
        </authorList>
    </citation>
    <scope>NUCLEOTIDE SEQUENCE [LARGE SCALE GENOMIC DNA]</scope>
    <source>
        <strain evidence="3">ATCC 50983 / TXsc</strain>
    </source>
</reference>
<evidence type="ECO:0000313" key="3">
    <source>
        <dbReference type="Proteomes" id="UP000007800"/>
    </source>
</evidence>
<name>C5KYH8_PERM5</name>
<evidence type="ECO:0000256" key="1">
    <source>
        <dbReference type="SAM" id="MobiDB-lite"/>
    </source>
</evidence>
<evidence type="ECO:0000313" key="2">
    <source>
        <dbReference type="EMBL" id="EER10465.1"/>
    </source>
</evidence>
<proteinExistence type="predicted"/>
<sequence>MDVERLRSGKARDVVVDRKGSVGQFMSRLLQSFMQAVEQLRDVAGYMQQEIENHVSRRGVETCEALRCMREENEQLRVELASAKQGERREKGIEGLERENE</sequence>
<dbReference type="GeneID" id="9038419"/>
<feature type="compositionally biased region" description="Basic and acidic residues" evidence="1">
    <location>
        <begin position="85"/>
        <end position="101"/>
    </location>
</feature>
<dbReference type="AlphaFoldDB" id="C5KYH8"/>
<feature type="region of interest" description="Disordered" evidence="1">
    <location>
        <begin position="81"/>
        <end position="101"/>
    </location>
</feature>
<organism evidence="3">
    <name type="scientific">Perkinsus marinus (strain ATCC 50983 / TXsc)</name>
    <dbReference type="NCBI Taxonomy" id="423536"/>
    <lineage>
        <taxon>Eukaryota</taxon>
        <taxon>Sar</taxon>
        <taxon>Alveolata</taxon>
        <taxon>Perkinsozoa</taxon>
        <taxon>Perkinsea</taxon>
        <taxon>Perkinsida</taxon>
        <taxon>Perkinsidae</taxon>
        <taxon>Perkinsus</taxon>
    </lineage>
</organism>
<protein>
    <submittedName>
        <fullName evidence="2">Uncharacterized protein</fullName>
    </submittedName>
</protein>
<accession>C5KYH8</accession>
<keyword evidence="3" id="KW-1185">Reference proteome</keyword>
<dbReference type="InParanoid" id="C5KYH8"/>